<protein>
    <submittedName>
        <fullName evidence="1">Uncharacterized protein</fullName>
    </submittedName>
</protein>
<sequence length="129" mass="14105">MSRKHLNETEATILRGEVFKATLVAALKGLGCKDVEFHGFDTIAAYKAAGVPNFNPALTRIQVIGFWPDSGATRKCSYSVDWMAFDSYLLGSDLGAVKSWATSIARDIAHERIHDVLSRATMSVPLNAF</sequence>
<dbReference type="KEGG" id="vg:26520531"/>
<name>A0A0F7IJV4_9CAUD</name>
<evidence type="ECO:0000313" key="2">
    <source>
        <dbReference type="Proteomes" id="UP000201918"/>
    </source>
</evidence>
<organism evidence="1 2">
    <name type="scientific">Delftia phage IME-DE1</name>
    <dbReference type="NCBI Taxonomy" id="1647385"/>
    <lineage>
        <taxon>Viruses</taxon>
        <taxon>Duplodnaviria</taxon>
        <taxon>Heunggongvirae</taxon>
        <taxon>Uroviricota</taxon>
        <taxon>Caudoviricetes</taxon>
        <taxon>Autographivirales</taxon>
        <taxon>Autotranscriptaviridae</taxon>
        <taxon>Piedvirus</taxon>
        <taxon>Piedvirus IMEDE1</taxon>
    </lineage>
</organism>
<proteinExistence type="predicted"/>
<evidence type="ECO:0000313" key="1">
    <source>
        <dbReference type="EMBL" id="AKG94482.1"/>
    </source>
</evidence>
<dbReference type="RefSeq" id="YP_009191802.1">
    <property type="nucleotide sequence ID" value="NC_028702.1"/>
</dbReference>
<keyword evidence="2" id="KW-1185">Reference proteome</keyword>
<accession>A0A0F7IJV4</accession>
<dbReference type="EMBL" id="KR153873">
    <property type="protein sequence ID" value="AKG94482.1"/>
    <property type="molecule type" value="Genomic_DNA"/>
</dbReference>
<dbReference type="GeneID" id="26520531"/>
<reference evidence="1 2" key="1">
    <citation type="submission" date="2015-04" db="EMBL/GenBank/DDBJ databases">
        <title>Isolation and genomic analysis of Delftia bacteriophage IME-DE1.</title>
        <authorList>
            <person name="Kang H."/>
        </authorList>
    </citation>
    <scope>NUCLEOTIDE SEQUENCE [LARGE SCALE GENOMIC DNA]</scope>
</reference>
<dbReference type="Proteomes" id="UP000201918">
    <property type="component" value="Segment"/>
</dbReference>